<dbReference type="Proteomes" id="UP000593565">
    <property type="component" value="Unassembled WGS sequence"/>
</dbReference>
<dbReference type="GO" id="GO:0008139">
    <property type="term" value="F:nuclear localization sequence binding"/>
    <property type="evidence" value="ECO:0007669"/>
    <property type="project" value="TreeGrafter"/>
</dbReference>
<feature type="compositionally biased region" description="Low complexity" evidence="1">
    <location>
        <begin position="365"/>
        <end position="383"/>
    </location>
</feature>
<evidence type="ECO:0000256" key="2">
    <source>
        <dbReference type="SAM" id="Phobius"/>
    </source>
</evidence>
<keyword evidence="2" id="KW-0812">Transmembrane</keyword>
<feature type="region of interest" description="Disordered" evidence="1">
    <location>
        <begin position="1177"/>
        <end position="1224"/>
    </location>
</feature>
<keyword evidence="2" id="KW-1133">Transmembrane helix</keyword>
<name>A0A7J6AJC1_AMEME</name>
<dbReference type="Pfam" id="PF15229">
    <property type="entry name" value="POM121"/>
    <property type="match status" value="1"/>
</dbReference>
<sequence length="1224" mass="125790">MSPADKRRLAFISLLAIVLFFLLLTCIPTYLYIFFFFVVTGAVCYYKAEEFQLFERLGLNPRRGLTVPTALRRWLPSRTFTGVPAGGRNKTRTNKNDVRNSLVSPSDRSCVGSVYKRNATFSDSVFSPRNILMGSYLAKAESPSGTWRPAGSSGSGGNPREQLRERLVRPNHGVPTPNRRLSFGNSDLVGSAGKFTITPQRHYPLQQVGTSPVGVFPPAQWDSFRKKNVLTQRNAPVHSPVTVKIARPENTTRLAFFDQLNSAGAVTSPEVEARADPCSRETVLSVLRASRKRDVDDDDDDDERAHEAGQKSKRRRNDSSGSSQSVFEPLLANGAPSQLVPKPGSLKRGLNVSLLEESMVKRSRTSSISSVSGCPVSCGVPGSARNPIRSSYSSSQGYPQRRLASNLSSSPLVSPGSSQSQTPERVAKKPRAEDASSPHSDSAINSDKMAIETAPGSGKYAPMPDPPVTSRSDSGGSGGKRKRKIQLVSMCRGEQISLPPPPELGYTITVKDLDMEKKATLNQIQKVLEEPEPEKSSCAPCSSAPAAPSVGMFSQVVSFSSSSAEPVGSATSLASLSTPVAGVPPASTAVSTPASAPTIDLTVTPSSTVSATPIQTVVLPTLATSTTLAAPVANSLLESLKSMKSSSLLSVPSPIAATSAAPAPSVAAKAPSSITSTALTFGAVKSEPSIATPQPTVSTAPSSVTSAFAQILAQPLPCSSTTLTLGGSSLFGFTSSAPTTCAPTAPTVSAQPASSTANPNPSGFKHIFGPAMTTAASTAEVKPSQTTFKPIFEGAFNQLASTSSIPATQSSTSLFGVVTKTQPVSSSVPSSVPNTQNPSQSLFGDQTNSQTMAASVSSSSSNIQNSTQSLFGGLPNSQLMTASVLSSSSNSHNHVPSLFGGLASSQPMSVSISSSSSSTQNSVPSLFGSFGAPKSTFQFGGLSSTATTSAISTSTTTTNSNNTALQFGALKPAPTAPPAAPQNTFTFGQSTATTSFTGFGMANNATPMTSNTPATQATFGSSVFSTSTSFANPQAQAPTPVKPFTFGASVGGGTAVTPLAFGTPASTAAPTFGNSTQSAFTGASTGFPFGNTSALPVSAASMPAPTFTFGAAPATPQNSTTSGGFNFAAALSGAQFSTPTPAGQNQGFSFGAGNTDNKPAFGTSTPAFGTASGPIPFGSPGTPAGGFGASPFGTPSATFSIGAGSKPSGSRQRLQARRQHTRKK</sequence>
<feature type="compositionally biased region" description="Low complexity" evidence="1">
    <location>
        <begin position="405"/>
        <end position="421"/>
    </location>
</feature>
<dbReference type="PANTHER" id="PTHR23193:SF5">
    <property type="entry name" value="NUCLEAR ENVELOPE PORE MEMBRANE PROTEIN POM 121C-RELATED"/>
    <property type="match status" value="1"/>
</dbReference>
<evidence type="ECO:0000256" key="1">
    <source>
        <dbReference type="SAM" id="MobiDB-lite"/>
    </source>
</evidence>
<dbReference type="GO" id="GO:0006606">
    <property type="term" value="P:protein import into nucleus"/>
    <property type="evidence" value="ECO:0007669"/>
    <property type="project" value="TreeGrafter"/>
</dbReference>
<reference evidence="3 4" key="1">
    <citation type="submission" date="2020-02" db="EMBL/GenBank/DDBJ databases">
        <title>A chromosome-scale genome assembly of the black bullhead catfish (Ameiurus melas).</title>
        <authorList>
            <person name="Wen M."/>
            <person name="Zham M."/>
            <person name="Cabau C."/>
            <person name="Klopp C."/>
            <person name="Donnadieu C."/>
            <person name="Roques C."/>
            <person name="Bouchez O."/>
            <person name="Lampietro C."/>
            <person name="Jouanno E."/>
            <person name="Herpin A."/>
            <person name="Louis A."/>
            <person name="Berthelot C."/>
            <person name="Parey E."/>
            <person name="Roest-Crollius H."/>
            <person name="Braasch I."/>
            <person name="Postlethwait J."/>
            <person name="Robinson-Rechavi M."/>
            <person name="Echchiki A."/>
            <person name="Begum T."/>
            <person name="Montfort J."/>
            <person name="Schartl M."/>
            <person name="Bobe J."/>
            <person name="Guiguen Y."/>
        </authorList>
    </citation>
    <scope>NUCLEOTIDE SEQUENCE [LARGE SCALE GENOMIC DNA]</scope>
    <source>
        <strain evidence="3">M_S1</strain>
        <tissue evidence="3">Blood</tissue>
    </source>
</reference>
<feature type="region of interest" description="Disordered" evidence="1">
    <location>
        <begin position="823"/>
        <end position="859"/>
    </location>
</feature>
<accession>A0A7J6AJC1</accession>
<feature type="region of interest" description="Disordered" evidence="1">
    <location>
        <begin position="141"/>
        <end position="161"/>
    </location>
</feature>
<keyword evidence="2" id="KW-0472">Membrane</keyword>
<feature type="region of interest" description="Disordered" evidence="1">
    <location>
        <begin position="362"/>
        <end position="483"/>
    </location>
</feature>
<organism evidence="3 4">
    <name type="scientific">Ameiurus melas</name>
    <name type="common">Black bullhead</name>
    <name type="synonym">Silurus melas</name>
    <dbReference type="NCBI Taxonomy" id="219545"/>
    <lineage>
        <taxon>Eukaryota</taxon>
        <taxon>Metazoa</taxon>
        <taxon>Chordata</taxon>
        <taxon>Craniata</taxon>
        <taxon>Vertebrata</taxon>
        <taxon>Euteleostomi</taxon>
        <taxon>Actinopterygii</taxon>
        <taxon>Neopterygii</taxon>
        <taxon>Teleostei</taxon>
        <taxon>Ostariophysi</taxon>
        <taxon>Siluriformes</taxon>
        <taxon>Ictaluridae</taxon>
        <taxon>Ameiurus</taxon>
    </lineage>
</organism>
<dbReference type="InterPro" id="IPR026054">
    <property type="entry name" value="Nucleoporin"/>
</dbReference>
<evidence type="ECO:0000313" key="3">
    <source>
        <dbReference type="EMBL" id="KAF4082109.1"/>
    </source>
</evidence>
<gene>
    <name evidence="3" type="ORF">AMELA_G00147820</name>
</gene>
<dbReference type="GO" id="GO:0005643">
    <property type="term" value="C:nuclear pore"/>
    <property type="evidence" value="ECO:0007669"/>
    <property type="project" value="TreeGrafter"/>
</dbReference>
<dbReference type="EMBL" id="JAAGNN010000012">
    <property type="protein sequence ID" value="KAF4082109.1"/>
    <property type="molecule type" value="Genomic_DNA"/>
</dbReference>
<evidence type="ECO:0000313" key="4">
    <source>
        <dbReference type="Proteomes" id="UP000593565"/>
    </source>
</evidence>
<keyword evidence="4" id="KW-1185">Reference proteome</keyword>
<feature type="compositionally biased region" description="Basic residues" evidence="1">
    <location>
        <begin position="1214"/>
        <end position="1224"/>
    </location>
</feature>
<dbReference type="PANTHER" id="PTHR23193">
    <property type="entry name" value="NUCLEAR PORE COMPLEX PROTEIN NUP"/>
    <property type="match status" value="1"/>
</dbReference>
<dbReference type="GO" id="GO:0017056">
    <property type="term" value="F:structural constituent of nuclear pore"/>
    <property type="evidence" value="ECO:0007669"/>
    <property type="project" value="TreeGrafter"/>
</dbReference>
<feature type="region of interest" description="Disordered" evidence="1">
    <location>
        <begin position="291"/>
        <end position="346"/>
    </location>
</feature>
<dbReference type="GO" id="GO:0006405">
    <property type="term" value="P:RNA export from nucleus"/>
    <property type="evidence" value="ECO:0007669"/>
    <property type="project" value="TreeGrafter"/>
</dbReference>
<protein>
    <submittedName>
        <fullName evidence="3">Uncharacterized protein</fullName>
    </submittedName>
</protein>
<feature type="compositionally biased region" description="Polar residues" evidence="1">
    <location>
        <begin position="388"/>
        <end position="398"/>
    </location>
</feature>
<comment type="caution">
    <text evidence="3">The sequence shown here is derived from an EMBL/GenBank/DDBJ whole genome shotgun (WGS) entry which is preliminary data.</text>
</comment>
<feature type="compositionally biased region" description="Low complexity" evidence="1">
    <location>
        <begin position="848"/>
        <end position="859"/>
    </location>
</feature>
<feature type="compositionally biased region" description="Basic and acidic residues" evidence="1">
    <location>
        <begin position="425"/>
        <end position="436"/>
    </location>
</feature>
<proteinExistence type="predicted"/>
<feature type="compositionally biased region" description="Low complexity" evidence="1">
    <location>
        <begin position="823"/>
        <end position="841"/>
    </location>
</feature>
<dbReference type="OrthoDB" id="6510268at2759"/>
<feature type="transmembrane region" description="Helical" evidence="2">
    <location>
        <begin position="12"/>
        <end position="39"/>
    </location>
</feature>
<dbReference type="AlphaFoldDB" id="A0A7J6AJC1"/>